<accession>Q4T6K9</accession>
<comment type="caution">
    <text evidence="1">The sequence shown here is derived from an EMBL/GenBank/DDBJ whole genome shotgun (WGS) entry which is preliminary data.</text>
</comment>
<dbReference type="InterPro" id="IPR026204">
    <property type="entry name" value="GRIPAP1"/>
</dbReference>
<dbReference type="GO" id="GO:1905244">
    <property type="term" value="P:regulation of modification of synaptic structure"/>
    <property type="evidence" value="ECO:0007669"/>
    <property type="project" value="TreeGrafter"/>
</dbReference>
<dbReference type="GO" id="GO:0099152">
    <property type="term" value="P:regulation of neurotransmitter receptor transport, endosome to postsynaptic membrane"/>
    <property type="evidence" value="ECO:0007669"/>
    <property type="project" value="TreeGrafter"/>
</dbReference>
<reference evidence="1" key="2">
    <citation type="submission" date="2004-02" db="EMBL/GenBank/DDBJ databases">
        <authorList>
            <consortium name="Genoscope"/>
            <consortium name="Whitehead Institute Centre for Genome Research"/>
        </authorList>
    </citation>
    <scope>NUCLEOTIDE SEQUENCE</scope>
</reference>
<dbReference type="OrthoDB" id="6269447at2759"/>
<gene>
    <name evidence="1" type="ORF">GSTENG00006253001</name>
</gene>
<dbReference type="GO" id="GO:0098887">
    <property type="term" value="P:neurotransmitter receptor transport, endosome to postsynaptic membrane"/>
    <property type="evidence" value="ECO:0007669"/>
    <property type="project" value="TreeGrafter"/>
</dbReference>
<reference evidence="1" key="1">
    <citation type="journal article" date="2004" name="Nature">
        <title>Genome duplication in the teleost fish Tetraodon nigroviridis reveals the early vertebrate proto-karyotype.</title>
        <authorList>
            <person name="Jaillon O."/>
            <person name="Aury J.-M."/>
            <person name="Brunet F."/>
            <person name="Petit J.-L."/>
            <person name="Stange-Thomann N."/>
            <person name="Mauceli E."/>
            <person name="Bouneau L."/>
            <person name="Fischer C."/>
            <person name="Ozouf-Costaz C."/>
            <person name="Bernot A."/>
            <person name="Nicaud S."/>
            <person name="Jaffe D."/>
            <person name="Fisher S."/>
            <person name="Lutfalla G."/>
            <person name="Dossat C."/>
            <person name="Segurens B."/>
            <person name="Dasilva C."/>
            <person name="Salanoubat M."/>
            <person name="Levy M."/>
            <person name="Boudet N."/>
            <person name="Castellano S."/>
            <person name="Anthouard V."/>
            <person name="Jubin C."/>
            <person name="Castelli V."/>
            <person name="Katinka M."/>
            <person name="Vacherie B."/>
            <person name="Biemont C."/>
            <person name="Skalli Z."/>
            <person name="Cattolico L."/>
            <person name="Poulain J."/>
            <person name="De Berardinis V."/>
            <person name="Cruaud C."/>
            <person name="Duprat S."/>
            <person name="Brottier P."/>
            <person name="Coutanceau J.-P."/>
            <person name="Gouzy J."/>
            <person name="Parra G."/>
            <person name="Lardier G."/>
            <person name="Chapple C."/>
            <person name="McKernan K.J."/>
            <person name="McEwan P."/>
            <person name="Bosak S."/>
            <person name="Kellis M."/>
            <person name="Volff J.-N."/>
            <person name="Guigo R."/>
            <person name="Zody M.C."/>
            <person name="Mesirov J."/>
            <person name="Lindblad-Toh K."/>
            <person name="Birren B."/>
            <person name="Nusbaum C."/>
            <person name="Kahn D."/>
            <person name="Robinson-Rechavi M."/>
            <person name="Laudet V."/>
            <person name="Schachter V."/>
            <person name="Quetier F."/>
            <person name="Saurin W."/>
            <person name="Scarpelli C."/>
            <person name="Wincker P."/>
            <person name="Lander E.S."/>
            <person name="Weissenbach J."/>
            <person name="Roest Crollius H."/>
        </authorList>
    </citation>
    <scope>NUCLEOTIDE SEQUENCE [LARGE SCALE GENOMIC DNA]</scope>
</reference>
<proteinExistence type="predicted"/>
<dbReference type="KEGG" id="tng:GSTEN00006253G001"/>
<dbReference type="GO" id="GO:0099158">
    <property type="term" value="P:regulation of recycling endosome localization within postsynapse"/>
    <property type="evidence" value="ECO:0007669"/>
    <property type="project" value="TreeGrafter"/>
</dbReference>
<organism evidence="1">
    <name type="scientific">Tetraodon nigroviridis</name>
    <name type="common">Spotted green pufferfish</name>
    <name type="synonym">Chelonodon nigroviridis</name>
    <dbReference type="NCBI Taxonomy" id="99883"/>
    <lineage>
        <taxon>Eukaryota</taxon>
        <taxon>Metazoa</taxon>
        <taxon>Chordata</taxon>
        <taxon>Craniata</taxon>
        <taxon>Vertebrata</taxon>
        <taxon>Euteleostomi</taxon>
        <taxon>Actinopterygii</taxon>
        <taxon>Neopterygii</taxon>
        <taxon>Teleostei</taxon>
        <taxon>Neoteleostei</taxon>
        <taxon>Acanthomorphata</taxon>
        <taxon>Eupercaria</taxon>
        <taxon>Tetraodontiformes</taxon>
        <taxon>Tetradontoidea</taxon>
        <taxon>Tetraodontidae</taxon>
        <taxon>Tetraodon</taxon>
    </lineage>
</organism>
<dbReference type="GO" id="GO:0098837">
    <property type="term" value="C:postsynaptic recycling endosome"/>
    <property type="evidence" value="ECO:0007669"/>
    <property type="project" value="TreeGrafter"/>
</dbReference>
<name>Q4T6K9_TETNG</name>
<sequence length="75" mass="8668">MALSQALSEEEFHRMQLLELRTQNYKLSDDLRKSTTELTSLRQKNAVLERDFIKAQKVTLMSVLCFGVLDLFATC</sequence>
<dbReference type="AlphaFoldDB" id="Q4T6K9"/>
<evidence type="ECO:0000313" key="1">
    <source>
        <dbReference type="EMBL" id="CAF91473.1"/>
    </source>
</evidence>
<protein>
    <submittedName>
        <fullName evidence="1">(spotted green pufferfish) hypothetical protein</fullName>
    </submittedName>
</protein>
<dbReference type="GO" id="GO:0098998">
    <property type="term" value="C:extrinsic component of postsynaptic early endosome membrane"/>
    <property type="evidence" value="ECO:0007669"/>
    <property type="project" value="TreeGrafter"/>
</dbReference>
<dbReference type="GO" id="GO:0098978">
    <property type="term" value="C:glutamatergic synapse"/>
    <property type="evidence" value="ECO:0007669"/>
    <property type="project" value="TreeGrafter"/>
</dbReference>
<dbReference type="PANTHER" id="PTHR18978">
    <property type="entry name" value="GRIP-1 ASSOCIATED PROTEIN 1"/>
    <property type="match status" value="1"/>
</dbReference>
<dbReference type="PANTHER" id="PTHR18978:SF1">
    <property type="entry name" value="GRIP1-ASSOCIATED PROTEIN 1"/>
    <property type="match status" value="1"/>
</dbReference>
<dbReference type="EMBL" id="CAAE01008718">
    <property type="protein sequence ID" value="CAF91473.1"/>
    <property type="molecule type" value="Genomic_DNA"/>
</dbReference>